<dbReference type="Proteomes" id="UP000033451">
    <property type="component" value="Unassembled WGS sequence"/>
</dbReference>
<comment type="cofactor">
    <cofactor evidence="1">
        <name>pyridoxal 5'-phosphate</name>
        <dbReference type="ChEBI" id="CHEBI:597326"/>
    </cofactor>
</comment>
<accession>A0A0F0LRR6</accession>
<keyword evidence="6" id="KW-1185">Reference proteome</keyword>
<dbReference type="STRING" id="400772.RR49_02264"/>
<dbReference type="Pfam" id="PF00155">
    <property type="entry name" value="Aminotran_1_2"/>
    <property type="match status" value="1"/>
</dbReference>
<evidence type="ECO:0000313" key="6">
    <source>
        <dbReference type="Proteomes" id="UP000033451"/>
    </source>
</evidence>
<evidence type="ECO:0000256" key="1">
    <source>
        <dbReference type="ARBA" id="ARBA00001933"/>
    </source>
</evidence>
<dbReference type="InterPro" id="IPR004839">
    <property type="entry name" value="Aminotransferase_I/II_large"/>
</dbReference>
<comment type="caution">
    <text evidence="5">The sequence shown here is derived from an EMBL/GenBank/DDBJ whole genome shotgun (WGS) entry which is preliminary data.</text>
</comment>
<dbReference type="EMBL" id="JYIY01000077">
    <property type="protein sequence ID" value="KJL35828.1"/>
    <property type="molecule type" value="Genomic_DNA"/>
</dbReference>
<gene>
    <name evidence="5" type="primary">dapL</name>
    <name evidence="5" type="ORF">RR49_02264</name>
</gene>
<dbReference type="InterPro" id="IPR015424">
    <property type="entry name" value="PyrdxlP-dep_Trfase"/>
</dbReference>
<dbReference type="EC" id="2.6.1.83" evidence="5"/>
<dbReference type="PANTHER" id="PTHR42832">
    <property type="entry name" value="AMINO ACID AMINOTRANSFERASE"/>
    <property type="match status" value="1"/>
</dbReference>
<evidence type="ECO:0000256" key="2">
    <source>
        <dbReference type="ARBA" id="ARBA00022576"/>
    </source>
</evidence>
<dbReference type="GO" id="GO:0030170">
    <property type="term" value="F:pyridoxal phosphate binding"/>
    <property type="evidence" value="ECO:0007669"/>
    <property type="project" value="InterPro"/>
</dbReference>
<dbReference type="OrthoDB" id="9763453at2"/>
<dbReference type="InterPro" id="IPR015421">
    <property type="entry name" value="PyrdxlP-dep_Trfase_major"/>
</dbReference>
<keyword evidence="3 5" id="KW-0808">Transferase</keyword>
<dbReference type="InterPro" id="IPR050881">
    <property type="entry name" value="LL-DAP_aminotransferase"/>
</dbReference>
<feature type="domain" description="Aminotransferase class I/classII large" evidence="4">
    <location>
        <begin position="34"/>
        <end position="380"/>
    </location>
</feature>
<reference evidence="5 6" key="1">
    <citation type="submission" date="2015-02" db="EMBL/GenBank/DDBJ databases">
        <title>Draft genome sequences of ten Microbacterium spp. with emphasis on heavy metal contaminated environments.</title>
        <authorList>
            <person name="Corretto E."/>
        </authorList>
    </citation>
    <scope>NUCLEOTIDE SEQUENCE [LARGE SCALE GENOMIC DNA]</scope>
    <source>
        <strain evidence="5 6">DSM 18659</strain>
    </source>
</reference>
<dbReference type="InterPro" id="IPR015422">
    <property type="entry name" value="PyrdxlP-dep_Trfase_small"/>
</dbReference>
<evidence type="ECO:0000259" key="4">
    <source>
        <dbReference type="Pfam" id="PF00155"/>
    </source>
</evidence>
<proteinExistence type="predicted"/>
<dbReference type="SUPFAM" id="SSF53383">
    <property type="entry name" value="PLP-dependent transferases"/>
    <property type="match status" value="1"/>
</dbReference>
<dbReference type="PATRIC" id="fig|400772.4.peg.2277"/>
<sequence length="386" mass="40572">MADFRRAGRVGRLPQSFFAGLDAQIAHARASGVDVIDLSKGNPDLPTPPAIVEAMQREVARPENHAYPSFRPRPSVLAAIAERYRIDHGVELDTTTQIAVFHGSHEALMAGILAFADPGETVVLPDPAYPMYHSAALFAGAREVSLPLSETDGQPEWEAIDGLESARVLVLNYPNNPTGAVATGATFERAVSVARRLDALFVHDFAYASLGFDGGAPLSALASDPGAERTVELATLSKTYNMAGWRFGFAVGNASAIAAMRAYQSHAFSTIFGATQEAAAVALAGDQSAAEEIVGTYRARRDAAVAGLRDAGYAVHRPGGSFFVWIDLPDGTDDAAFAARLLAEHGVAVAPGAGFGPRGAGRIRLSLVHPIDILEKAVARMGAALT</sequence>
<keyword evidence="2 5" id="KW-0032">Aminotransferase</keyword>
<evidence type="ECO:0000256" key="3">
    <source>
        <dbReference type="ARBA" id="ARBA00022679"/>
    </source>
</evidence>
<dbReference type="PANTHER" id="PTHR42832:SF3">
    <property type="entry name" value="L-GLUTAMINE--4-(METHYLSULFANYL)-2-OXOBUTANOATE AMINOTRANSFERASE"/>
    <property type="match status" value="1"/>
</dbReference>
<dbReference type="RefSeq" id="WP_045248158.1">
    <property type="nucleotide sequence ID" value="NZ_JYIY01000077.1"/>
</dbReference>
<dbReference type="AlphaFoldDB" id="A0A0F0LRR6"/>
<organism evidence="5 6">
    <name type="scientific">Microbacterium ginsengisoli</name>
    <dbReference type="NCBI Taxonomy" id="400772"/>
    <lineage>
        <taxon>Bacteria</taxon>
        <taxon>Bacillati</taxon>
        <taxon>Actinomycetota</taxon>
        <taxon>Actinomycetes</taxon>
        <taxon>Micrococcales</taxon>
        <taxon>Microbacteriaceae</taxon>
        <taxon>Microbacterium</taxon>
    </lineage>
</organism>
<dbReference type="Gene3D" id="3.90.1150.10">
    <property type="entry name" value="Aspartate Aminotransferase, domain 1"/>
    <property type="match status" value="1"/>
</dbReference>
<dbReference type="Gene3D" id="3.40.640.10">
    <property type="entry name" value="Type I PLP-dependent aspartate aminotransferase-like (Major domain)"/>
    <property type="match status" value="1"/>
</dbReference>
<dbReference type="CDD" id="cd00609">
    <property type="entry name" value="AAT_like"/>
    <property type="match status" value="1"/>
</dbReference>
<evidence type="ECO:0000313" key="5">
    <source>
        <dbReference type="EMBL" id="KJL35828.1"/>
    </source>
</evidence>
<protein>
    <submittedName>
        <fullName evidence="5">LL-diaminopimelate aminotransferase</fullName>
        <ecNumber evidence="5">2.6.1.83</ecNumber>
    </submittedName>
</protein>
<dbReference type="GO" id="GO:0010285">
    <property type="term" value="F:L,L-diaminopimelate aminotransferase activity"/>
    <property type="evidence" value="ECO:0007669"/>
    <property type="project" value="UniProtKB-EC"/>
</dbReference>
<name>A0A0F0LRR6_9MICO</name>